<comment type="catalytic activity">
    <reaction evidence="1 3">
        <text>[protein]-peptidylproline (omega=180) = [protein]-peptidylproline (omega=0)</text>
        <dbReference type="Rhea" id="RHEA:16237"/>
        <dbReference type="Rhea" id="RHEA-COMP:10747"/>
        <dbReference type="Rhea" id="RHEA-COMP:10748"/>
        <dbReference type="ChEBI" id="CHEBI:83833"/>
        <dbReference type="ChEBI" id="CHEBI:83834"/>
        <dbReference type="EC" id="5.2.1.8"/>
    </reaction>
</comment>
<keyword evidence="6" id="KW-1185">Reference proteome</keyword>
<proteinExistence type="inferred from homology"/>
<dbReference type="GO" id="GO:0003755">
    <property type="term" value="F:peptidyl-prolyl cis-trans isomerase activity"/>
    <property type="evidence" value="ECO:0007669"/>
    <property type="project" value="UniProtKB-UniRule"/>
</dbReference>
<comment type="function">
    <text evidence="3">PPIases accelerate the folding of proteins. It catalyzes the cis-trans isomerization of proline imidic peptide bonds in oligopeptides.</text>
</comment>
<dbReference type="EMBL" id="JAQQPM010000005">
    <property type="protein sequence ID" value="KAK2071949.1"/>
    <property type="molecule type" value="Genomic_DNA"/>
</dbReference>
<organism evidence="5 6">
    <name type="scientific">Phyllachora maydis</name>
    <dbReference type="NCBI Taxonomy" id="1825666"/>
    <lineage>
        <taxon>Eukaryota</taxon>
        <taxon>Fungi</taxon>
        <taxon>Dikarya</taxon>
        <taxon>Ascomycota</taxon>
        <taxon>Pezizomycotina</taxon>
        <taxon>Sordariomycetes</taxon>
        <taxon>Sordariomycetidae</taxon>
        <taxon>Phyllachorales</taxon>
        <taxon>Phyllachoraceae</taxon>
        <taxon>Phyllachora</taxon>
    </lineage>
</organism>
<sequence length="212" mass="23093">MSVTLHTNKGDLKIEVFCESVPKTAENFLALCASNYYDDSPFHRLIPSFMVQTGAPAHPSPENPKGGRSIFGPTFEDEIRGTLRHNERGIVSMANRGPGTNGSQFFILLDKAPHLDGLNTVFGKLLGDDSLRTLALIEQIERVTSCAGRKTSSVTKGGTELDKTKEQPISPVPAEAEELGNLGCRLPRRILKLGLCLGVPSLTPWGMKNMFE</sequence>
<dbReference type="PROSITE" id="PS00170">
    <property type="entry name" value="CSA_PPIASE_1"/>
    <property type="match status" value="1"/>
</dbReference>
<keyword evidence="3" id="KW-0697">Rotamase</keyword>
<dbReference type="GO" id="GO:0006457">
    <property type="term" value="P:protein folding"/>
    <property type="evidence" value="ECO:0007669"/>
    <property type="project" value="InterPro"/>
</dbReference>
<comment type="caution">
    <text evidence="5">The sequence shown here is derived from an EMBL/GenBank/DDBJ whole genome shotgun (WGS) entry which is preliminary data.</text>
</comment>
<dbReference type="Proteomes" id="UP001217918">
    <property type="component" value="Unassembled WGS sequence"/>
</dbReference>
<dbReference type="InterPro" id="IPR020892">
    <property type="entry name" value="Cyclophilin-type_PPIase_CS"/>
</dbReference>
<dbReference type="EC" id="5.2.1.8" evidence="3"/>
<evidence type="ECO:0000313" key="5">
    <source>
        <dbReference type="EMBL" id="KAK2071949.1"/>
    </source>
</evidence>
<gene>
    <name evidence="5" type="ORF">P8C59_006331</name>
</gene>
<dbReference type="SUPFAM" id="SSF50891">
    <property type="entry name" value="Cyclophilin-like"/>
    <property type="match status" value="1"/>
</dbReference>
<dbReference type="PANTHER" id="PTHR45625">
    <property type="entry name" value="PEPTIDYL-PROLYL CIS-TRANS ISOMERASE-RELATED"/>
    <property type="match status" value="1"/>
</dbReference>
<dbReference type="InterPro" id="IPR002130">
    <property type="entry name" value="Cyclophilin-type_PPIase_dom"/>
</dbReference>
<name>A0AAD9I7D9_9PEZI</name>
<reference evidence="5" key="1">
    <citation type="journal article" date="2023" name="Mol. Plant Microbe Interact.">
        <title>Elucidating the Obligate Nature and Biological Capacity of an Invasive Fungal Corn Pathogen.</title>
        <authorList>
            <person name="MacCready J.S."/>
            <person name="Roggenkamp E.M."/>
            <person name="Gdanetz K."/>
            <person name="Chilvers M.I."/>
        </authorList>
    </citation>
    <scope>NUCLEOTIDE SEQUENCE</scope>
    <source>
        <strain evidence="5">PM02</strain>
    </source>
</reference>
<protein>
    <recommendedName>
        <fullName evidence="3">Peptidyl-prolyl cis-trans isomerase</fullName>
        <shortName evidence="3">PPIase</shortName>
        <ecNumber evidence="3">5.2.1.8</ecNumber>
    </recommendedName>
</protein>
<evidence type="ECO:0000313" key="6">
    <source>
        <dbReference type="Proteomes" id="UP001217918"/>
    </source>
</evidence>
<feature type="domain" description="PPIase cyclophilin-type" evidence="4">
    <location>
        <begin position="6"/>
        <end position="172"/>
    </location>
</feature>
<evidence type="ECO:0000259" key="4">
    <source>
        <dbReference type="PROSITE" id="PS50072"/>
    </source>
</evidence>
<evidence type="ECO:0000256" key="1">
    <source>
        <dbReference type="ARBA" id="ARBA00000971"/>
    </source>
</evidence>
<dbReference type="AlphaFoldDB" id="A0AAD9I7D9"/>
<dbReference type="GO" id="GO:0071013">
    <property type="term" value="C:catalytic step 2 spliceosome"/>
    <property type="evidence" value="ECO:0007669"/>
    <property type="project" value="TreeGrafter"/>
</dbReference>
<accession>A0AAD9I7D9</accession>
<evidence type="ECO:0000256" key="3">
    <source>
        <dbReference type="RuleBase" id="RU363019"/>
    </source>
</evidence>
<dbReference type="Gene3D" id="2.40.100.10">
    <property type="entry name" value="Cyclophilin-like"/>
    <property type="match status" value="1"/>
</dbReference>
<dbReference type="PROSITE" id="PS50072">
    <property type="entry name" value="CSA_PPIASE_2"/>
    <property type="match status" value="1"/>
</dbReference>
<dbReference type="Pfam" id="PF00160">
    <property type="entry name" value="Pro_isomerase"/>
    <property type="match status" value="1"/>
</dbReference>
<keyword evidence="3" id="KW-0413">Isomerase</keyword>
<dbReference type="InterPro" id="IPR044666">
    <property type="entry name" value="Cyclophilin_A-like"/>
</dbReference>
<dbReference type="PANTHER" id="PTHR45625:SF2">
    <property type="entry name" value="PEPTIDYL-PROLYL CIS-TRANS ISOMERASE-LIKE 3"/>
    <property type="match status" value="1"/>
</dbReference>
<comment type="similarity">
    <text evidence="2">Belongs to the cyclophilin-type PPIase family. PPIL3 subfamily.</text>
</comment>
<dbReference type="InterPro" id="IPR029000">
    <property type="entry name" value="Cyclophilin-like_dom_sf"/>
</dbReference>
<evidence type="ECO:0000256" key="2">
    <source>
        <dbReference type="ARBA" id="ARBA00038286"/>
    </source>
</evidence>
<dbReference type="PRINTS" id="PR00153">
    <property type="entry name" value="CSAPPISMRASE"/>
</dbReference>